<protein>
    <recommendedName>
        <fullName evidence="8">GRIP domain-containing protein</fullName>
    </recommendedName>
</protein>
<dbReference type="Proteomes" id="UP000078348">
    <property type="component" value="Unassembled WGS sequence"/>
</dbReference>
<dbReference type="Pfam" id="PF01465">
    <property type="entry name" value="GRIP"/>
    <property type="match status" value="1"/>
</dbReference>
<keyword evidence="3" id="KW-0963">Cytoplasm</keyword>
<feature type="region of interest" description="Disordered" evidence="7">
    <location>
        <begin position="1"/>
        <end position="23"/>
    </location>
</feature>
<dbReference type="GO" id="GO:0005794">
    <property type="term" value="C:Golgi apparatus"/>
    <property type="evidence" value="ECO:0007669"/>
    <property type="project" value="TreeGrafter"/>
</dbReference>
<feature type="coiled-coil region" evidence="6">
    <location>
        <begin position="234"/>
        <end position="335"/>
    </location>
</feature>
<keyword evidence="5" id="KW-0472">Membrane</keyword>
<organism evidence="9 10">
    <name type="scientific">Blastocystis sp. subtype 1 (strain ATCC 50177 / NandII)</name>
    <dbReference type="NCBI Taxonomy" id="478820"/>
    <lineage>
        <taxon>Eukaryota</taxon>
        <taxon>Sar</taxon>
        <taxon>Stramenopiles</taxon>
        <taxon>Bigyra</taxon>
        <taxon>Opalozoa</taxon>
        <taxon>Opalinata</taxon>
        <taxon>Blastocystidae</taxon>
        <taxon>Blastocystis</taxon>
    </lineage>
</organism>
<evidence type="ECO:0000313" key="10">
    <source>
        <dbReference type="Proteomes" id="UP000078348"/>
    </source>
</evidence>
<keyword evidence="4 6" id="KW-0175">Coiled coil</keyword>
<dbReference type="Gene3D" id="1.10.220.60">
    <property type="entry name" value="GRIP domain"/>
    <property type="match status" value="1"/>
</dbReference>
<evidence type="ECO:0000256" key="5">
    <source>
        <dbReference type="ARBA" id="ARBA00023136"/>
    </source>
</evidence>
<evidence type="ECO:0000256" key="1">
    <source>
        <dbReference type="ARBA" id="ARBA00004184"/>
    </source>
</evidence>
<accession>A0A196SEV9</accession>
<sequence>MSDSVDNVPKEAVHEGEGDSQKQEIDKLKKVVQIIQTKMKAQTTKISELTKQSELKDKIIAAAKENLEKIQKERDEKDKELDLLRSKKGGMSLEEFEGQTPESVLERIQVGNSVWCLVKFPERAEADEDEDEDEEYHDNSTIWLTQDELIDHVNSIGCTLDLPPFSLSSGQAAQLRSELQSLQKMYESLEAEYKKYRVDMEVSLWNKNAQIESLKASATEVPALPAQTPGQEDVEGLKIQKEAMRQKNAELAREIDRLKLDVEELKLNAENDKRKLELLKNECEDWRRKYKEEVKKKQERVINTEMSVVEDKETIESLRRELEYMKSKNEQMARMMQKSGGAESVRTPEPALMPVREADVNSSDLLTKNQYLRNLFFNYLCARDRNSRNHMQTALMTIFQFTPEEVVEIRKRASQWR</sequence>
<feature type="coiled-coil region" evidence="6">
    <location>
        <begin position="172"/>
        <end position="199"/>
    </location>
</feature>
<evidence type="ECO:0000313" key="9">
    <source>
        <dbReference type="EMBL" id="OAO14677.1"/>
    </source>
</evidence>
<gene>
    <name evidence="9" type="ORF">AV274_3588</name>
</gene>
<dbReference type="PROSITE" id="PS50913">
    <property type="entry name" value="GRIP"/>
    <property type="match status" value="1"/>
</dbReference>
<proteinExistence type="predicted"/>
<dbReference type="AlphaFoldDB" id="A0A196SEV9"/>
<evidence type="ECO:0000259" key="8">
    <source>
        <dbReference type="PROSITE" id="PS50913"/>
    </source>
</evidence>
<evidence type="ECO:0000256" key="6">
    <source>
        <dbReference type="SAM" id="Coils"/>
    </source>
</evidence>
<reference evidence="9 10" key="1">
    <citation type="submission" date="2016-05" db="EMBL/GenBank/DDBJ databases">
        <title>Nuclear genome of Blastocystis sp. subtype 1 NandII.</title>
        <authorList>
            <person name="Gentekaki E."/>
            <person name="Curtis B."/>
            <person name="Stairs C."/>
            <person name="Eme L."/>
            <person name="Herman E."/>
            <person name="Klimes V."/>
            <person name="Arias M.C."/>
            <person name="Elias M."/>
            <person name="Hilliou F."/>
            <person name="Klute M."/>
            <person name="Malik S.-B."/>
            <person name="Pightling A."/>
            <person name="Rachubinski R."/>
            <person name="Salas D."/>
            <person name="Schlacht A."/>
            <person name="Suga H."/>
            <person name="Archibald J."/>
            <person name="Ball S.G."/>
            <person name="Clark G."/>
            <person name="Dacks J."/>
            <person name="Van Der Giezen M."/>
            <person name="Tsaousis A."/>
            <person name="Roger A."/>
        </authorList>
    </citation>
    <scope>NUCLEOTIDE SEQUENCE [LARGE SCALE GENOMIC DNA]</scope>
    <source>
        <strain evidence="10">ATCC 50177 / NandII</strain>
    </source>
</reference>
<comment type="caution">
    <text evidence="9">The sequence shown here is derived from an EMBL/GenBank/DDBJ whole genome shotgun (WGS) entry which is preliminary data.</text>
</comment>
<dbReference type="InterPro" id="IPR051952">
    <property type="entry name" value="Golgi-autophagy_related"/>
</dbReference>
<feature type="coiled-coil region" evidence="6">
    <location>
        <begin position="60"/>
        <end position="87"/>
    </location>
</feature>
<evidence type="ECO:0000256" key="2">
    <source>
        <dbReference type="ARBA" id="ARBA00004496"/>
    </source>
</evidence>
<dbReference type="EMBL" id="LXWW01000219">
    <property type="protein sequence ID" value="OAO14677.1"/>
    <property type="molecule type" value="Genomic_DNA"/>
</dbReference>
<dbReference type="STRING" id="478820.A0A196SEV9"/>
<feature type="domain" description="GRIP" evidence="8">
    <location>
        <begin position="362"/>
        <end position="412"/>
    </location>
</feature>
<evidence type="ECO:0000256" key="3">
    <source>
        <dbReference type="ARBA" id="ARBA00022490"/>
    </source>
</evidence>
<comment type="subcellular location">
    <subcellularLocation>
        <location evidence="2">Cytoplasm</location>
    </subcellularLocation>
    <subcellularLocation>
        <location evidence="1">Endomembrane system</location>
        <topology evidence="1">Peripheral membrane protein</topology>
    </subcellularLocation>
</comment>
<keyword evidence="10" id="KW-1185">Reference proteome</keyword>
<dbReference type="InterPro" id="IPR000237">
    <property type="entry name" value="GRIP_dom"/>
</dbReference>
<evidence type="ECO:0000256" key="4">
    <source>
        <dbReference type="ARBA" id="ARBA00023054"/>
    </source>
</evidence>
<dbReference type="PANTHER" id="PTHR23157">
    <property type="entry name" value="GRIP AND COILED-COIL DOMAIN-CONTAINING PROTEIN 1"/>
    <property type="match status" value="1"/>
</dbReference>
<dbReference type="OrthoDB" id="5848685at2759"/>
<name>A0A196SEV9_BLAHN</name>
<feature type="compositionally biased region" description="Basic and acidic residues" evidence="7">
    <location>
        <begin position="8"/>
        <end position="23"/>
    </location>
</feature>
<dbReference type="PANTHER" id="PTHR23157:SF25">
    <property type="entry name" value="GRIP AND COILED-COIL DOMAIN-CONTAINING PROTEIN 1"/>
    <property type="match status" value="1"/>
</dbReference>
<evidence type="ECO:0000256" key="7">
    <source>
        <dbReference type="SAM" id="MobiDB-lite"/>
    </source>
</evidence>